<dbReference type="InterPro" id="IPR006143">
    <property type="entry name" value="RND_pump_MFP"/>
</dbReference>
<dbReference type="Pfam" id="PF25973">
    <property type="entry name" value="BSH_CzcB"/>
    <property type="match status" value="1"/>
</dbReference>
<dbReference type="InterPro" id="IPR058647">
    <property type="entry name" value="BSH_CzcB-like"/>
</dbReference>
<evidence type="ECO:0000259" key="3">
    <source>
        <dbReference type="Pfam" id="PF25954"/>
    </source>
</evidence>
<evidence type="ECO:0000256" key="2">
    <source>
        <dbReference type="SAM" id="Coils"/>
    </source>
</evidence>
<gene>
    <name evidence="6" type="ORF">Tchl_1785</name>
</gene>
<dbReference type="EMBL" id="CP018839">
    <property type="protein sequence ID" value="APR04639.1"/>
    <property type="molecule type" value="Genomic_DNA"/>
</dbReference>
<dbReference type="NCBIfam" id="TIGR01730">
    <property type="entry name" value="RND_mfp"/>
    <property type="match status" value="1"/>
</dbReference>
<evidence type="ECO:0000313" key="6">
    <source>
        <dbReference type="EMBL" id="APR04639.1"/>
    </source>
</evidence>
<comment type="similarity">
    <text evidence="1">Belongs to the membrane fusion protein (MFP) (TC 8.A.1) family.</text>
</comment>
<organism evidence="6 7">
    <name type="scientific">Thauera chlorobenzoica</name>
    <dbReference type="NCBI Taxonomy" id="96773"/>
    <lineage>
        <taxon>Bacteria</taxon>
        <taxon>Pseudomonadati</taxon>
        <taxon>Pseudomonadota</taxon>
        <taxon>Betaproteobacteria</taxon>
        <taxon>Rhodocyclales</taxon>
        <taxon>Zoogloeaceae</taxon>
        <taxon>Thauera</taxon>
    </lineage>
</organism>
<feature type="domain" description="CzcB-like barrel-sandwich hybrid" evidence="4">
    <location>
        <begin position="75"/>
        <end position="215"/>
    </location>
</feature>
<dbReference type="Pfam" id="PF25975">
    <property type="entry name" value="CzcB_C"/>
    <property type="match status" value="1"/>
</dbReference>
<dbReference type="GO" id="GO:1990281">
    <property type="term" value="C:efflux pump complex"/>
    <property type="evidence" value="ECO:0007669"/>
    <property type="project" value="TreeGrafter"/>
</dbReference>
<dbReference type="Gene3D" id="2.40.420.20">
    <property type="match status" value="1"/>
</dbReference>
<evidence type="ECO:0000259" key="4">
    <source>
        <dbReference type="Pfam" id="PF25973"/>
    </source>
</evidence>
<dbReference type="GO" id="GO:0015562">
    <property type="term" value="F:efflux transmembrane transporter activity"/>
    <property type="evidence" value="ECO:0007669"/>
    <property type="project" value="TreeGrafter"/>
</dbReference>
<keyword evidence="2" id="KW-0175">Coiled coil</keyword>
<evidence type="ECO:0000259" key="5">
    <source>
        <dbReference type="Pfam" id="PF25975"/>
    </source>
</evidence>
<evidence type="ECO:0000256" key="1">
    <source>
        <dbReference type="ARBA" id="ARBA00009477"/>
    </source>
</evidence>
<accession>A0A1L6FCJ0</accession>
<name>A0A1L6FCJ0_9RHOO</name>
<dbReference type="Gene3D" id="2.40.50.100">
    <property type="match status" value="1"/>
</dbReference>
<dbReference type="InterPro" id="IPR058649">
    <property type="entry name" value="CzcB_C"/>
</dbReference>
<protein>
    <submittedName>
        <fullName evidence="6">Membrane protein</fullName>
    </submittedName>
</protein>
<dbReference type="Gene3D" id="2.40.30.170">
    <property type="match status" value="1"/>
</dbReference>
<proteinExistence type="inferred from homology"/>
<feature type="domain" description="CusB-like beta-barrel" evidence="3">
    <location>
        <begin position="248"/>
        <end position="294"/>
    </location>
</feature>
<keyword evidence="7" id="KW-1185">Reference proteome</keyword>
<dbReference type="STRING" id="96773.Tchl_1785"/>
<feature type="domain" description="CzcB-like C-terminal circularly permuted SH3-like" evidence="5">
    <location>
        <begin position="301"/>
        <end position="356"/>
    </location>
</feature>
<dbReference type="SUPFAM" id="SSF111369">
    <property type="entry name" value="HlyD-like secretion proteins"/>
    <property type="match status" value="1"/>
</dbReference>
<dbReference type="Gene3D" id="1.10.287.470">
    <property type="entry name" value="Helix hairpin bin"/>
    <property type="match status" value="1"/>
</dbReference>
<dbReference type="Pfam" id="PF25954">
    <property type="entry name" value="Beta-barrel_RND_2"/>
    <property type="match status" value="1"/>
</dbReference>
<feature type="coiled-coil region" evidence="2">
    <location>
        <begin position="121"/>
        <end position="179"/>
    </location>
</feature>
<dbReference type="KEGG" id="tcl:Tchl_1785"/>
<dbReference type="AlphaFoldDB" id="A0A1L6FCJ0"/>
<evidence type="ECO:0000313" key="7">
    <source>
        <dbReference type="Proteomes" id="UP000185739"/>
    </source>
</evidence>
<dbReference type="InterPro" id="IPR058792">
    <property type="entry name" value="Beta-barrel_RND_2"/>
</dbReference>
<dbReference type="Proteomes" id="UP000185739">
    <property type="component" value="Chromosome"/>
</dbReference>
<sequence>MGRGEWIALALRIYKNILINMKIPTILVVARLISALVVLLTPAAGHAEVVTARAEIRPLGAAVQAEASVEAVHQATLAAQVPGRIVALAVDAGERVRTGQVLVRIDPAEAAAALAAAEAGVVQAETARVNAKADYERARNLVARQFLSESALDSARARHQAAEAQLDAARAARAQAQAARAHTTVAAPLDGLVAERHIEHGEMAQPGRSLLTVYDPARMRAVADLAPERLALLGTPPLRARVELGGGGRMVEAAAVTVLPAADARTHTVRVRVDLPAGIEGVLPGSFARVHFRAVGGGATVSIPAAAVLRRGELSAVYVADGEGGFGLRQVRLGRLDQDSGMVEVLSGLEGNETLALDPVQAGIQVRAGSSAR</sequence>
<dbReference type="PANTHER" id="PTHR30469">
    <property type="entry name" value="MULTIDRUG RESISTANCE PROTEIN MDTA"/>
    <property type="match status" value="1"/>
</dbReference>
<dbReference type="PANTHER" id="PTHR30469:SF18">
    <property type="entry name" value="RESISTANCE-NODULATION-CELL DIVISION (RND) EFFLUX MEMBRANE FUSION PROTEIN-RELATED"/>
    <property type="match status" value="1"/>
</dbReference>
<reference evidence="6 7" key="1">
    <citation type="submission" date="2016-12" db="EMBL/GenBank/DDBJ databases">
        <title>Complete genome sequence of Thauera chlorobenzoica, a Betaproteobacterium degrading haloaromatics anaerobically to CO2 and halides.</title>
        <authorList>
            <person name="Goris T."/>
            <person name="Mergelsberg M."/>
            <person name="Boll M."/>
        </authorList>
    </citation>
    <scope>NUCLEOTIDE SEQUENCE [LARGE SCALE GENOMIC DNA]</scope>
    <source>
        <strain evidence="6 7">3CB1</strain>
    </source>
</reference>